<protein>
    <submittedName>
        <fullName evidence="1">Uncharacterized protein</fullName>
    </submittedName>
</protein>
<name>A0AAD6Q0K4_9ROSI</name>
<accession>A0AAD6Q0K4</accession>
<gene>
    <name evidence="1" type="ORF">NC653_030757</name>
</gene>
<dbReference type="AlphaFoldDB" id="A0AAD6Q0K4"/>
<proteinExistence type="predicted"/>
<sequence>MALGSFSNNGMNIISSQHTAKEFGWLKKDAMPAMTVKTLSNSSVCCGGKMFHVNGRGSKSKSNCIHISSRFHERGLLTNYTCNLSKN</sequence>
<reference evidence="1" key="1">
    <citation type="journal article" date="2023" name="Mol. Ecol. Resour.">
        <title>Chromosome-level genome assembly of a triploid poplar Populus alba 'Berolinensis'.</title>
        <authorList>
            <person name="Chen S."/>
            <person name="Yu Y."/>
            <person name="Wang X."/>
            <person name="Wang S."/>
            <person name="Zhang T."/>
            <person name="Zhou Y."/>
            <person name="He R."/>
            <person name="Meng N."/>
            <person name="Wang Y."/>
            <person name="Liu W."/>
            <person name="Liu Z."/>
            <person name="Liu J."/>
            <person name="Guo Q."/>
            <person name="Huang H."/>
            <person name="Sederoff R.R."/>
            <person name="Wang G."/>
            <person name="Qu G."/>
            <person name="Chen S."/>
        </authorList>
    </citation>
    <scope>NUCLEOTIDE SEQUENCE</scope>
    <source>
        <strain evidence="1">SC-2020</strain>
    </source>
</reference>
<dbReference type="EMBL" id="JAQIZT010000013">
    <property type="protein sequence ID" value="KAJ6974724.1"/>
    <property type="molecule type" value="Genomic_DNA"/>
</dbReference>
<evidence type="ECO:0000313" key="2">
    <source>
        <dbReference type="Proteomes" id="UP001164929"/>
    </source>
</evidence>
<evidence type="ECO:0000313" key="1">
    <source>
        <dbReference type="EMBL" id="KAJ6974724.1"/>
    </source>
</evidence>
<dbReference type="Proteomes" id="UP001164929">
    <property type="component" value="Chromosome 13"/>
</dbReference>
<keyword evidence="2" id="KW-1185">Reference proteome</keyword>
<comment type="caution">
    <text evidence="1">The sequence shown here is derived from an EMBL/GenBank/DDBJ whole genome shotgun (WGS) entry which is preliminary data.</text>
</comment>
<organism evidence="1 2">
    <name type="scientific">Populus alba x Populus x berolinensis</name>
    <dbReference type="NCBI Taxonomy" id="444605"/>
    <lineage>
        <taxon>Eukaryota</taxon>
        <taxon>Viridiplantae</taxon>
        <taxon>Streptophyta</taxon>
        <taxon>Embryophyta</taxon>
        <taxon>Tracheophyta</taxon>
        <taxon>Spermatophyta</taxon>
        <taxon>Magnoliopsida</taxon>
        <taxon>eudicotyledons</taxon>
        <taxon>Gunneridae</taxon>
        <taxon>Pentapetalae</taxon>
        <taxon>rosids</taxon>
        <taxon>fabids</taxon>
        <taxon>Malpighiales</taxon>
        <taxon>Salicaceae</taxon>
        <taxon>Saliceae</taxon>
        <taxon>Populus</taxon>
    </lineage>
</organism>